<dbReference type="RefSeq" id="WP_150966697.1">
    <property type="nucleotide sequence ID" value="NZ_VZZJ01000041.1"/>
</dbReference>
<comment type="caution">
    <text evidence="2">The sequence shown here is derived from an EMBL/GenBank/DDBJ whole genome shotgun (WGS) entry which is preliminary data.</text>
</comment>
<sequence>MTKTAYRIGEGANLAVFPHGTKAGDVVRLTEAQAMYEHDMGRITFASEDGGISSTIDDANEQIVIAGETRDHPVGDMTGKPLDLTDEERAALPALDPNASDEPENRTLGQMKTDPGDGIEKTPVAADTLTVDETAAKPRKAR</sequence>
<keyword evidence="3" id="KW-1185">Reference proteome</keyword>
<dbReference type="Proteomes" id="UP000441523">
    <property type="component" value="Unassembled WGS sequence"/>
</dbReference>
<evidence type="ECO:0000256" key="1">
    <source>
        <dbReference type="SAM" id="MobiDB-lite"/>
    </source>
</evidence>
<protein>
    <submittedName>
        <fullName evidence="2">Uncharacterized protein</fullName>
    </submittedName>
</protein>
<dbReference type="AlphaFoldDB" id="A0A6N6MH98"/>
<evidence type="ECO:0000313" key="2">
    <source>
        <dbReference type="EMBL" id="KAB1069258.1"/>
    </source>
</evidence>
<gene>
    <name evidence="2" type="ORF">F6X51_25630</name>
</gene>
<feature type="region of interest" description="Disordered" evidence="1">
    <location>
        <begin position="66"/>
        <end position="142"/>
    </location>
</feature>
<organism evidence="2 3">
    <name type="scientific">Methylobacterium planeticum</name>
    <dbReference type="NCBI Taxonomy" id="2615211"/>
    <lineage>
        <taxon>Bacteria</taxon>
        <taxon>Pseudomonadati</taxon>
        <taxon>Pseudomonadota</taxon>
        <taxon>Alphaproteobacteria</taxon>
        <taxon>Hyphomicrobiales</taxon>
        <taxon>Methylobacteriaceae</taxon>
        <taxon>Methylobacterium</taxon>
    </lineage>
</organism>
<dbReference type="EMBL" id="VZZJ01000041">
    <property type="protein sequence ID" value="KAB1069258.1"/>
    <property type="molecule type" value="Genomic_DNA"/>
</dbReference>
<evidence type="ECO:0000313" key="3">
    <source>
        <dbReference type="Proteomes" id="UP000441523"/>
    </source>
</evidence>
<proteinExistence type="predicted"/>
<name>A0A6N6MH98_9HYPH</name>
<reference evidence="2 3" key="1">
    <citation type="submission" date="2019-09" db="EMBL/GenBank/DDBJ databases">
        <title>YIM 132548 draft genome.</title>
        <authorList>
            <person name="Jiang L."/>
        </authorList>
    </citation>
    <scope>NUCLEOTIDE SEQUENCE [LARGE SCALE GENOMIC DNA]</scope>
    <source>
        <strain evidence="2 3">YIM 132548</strain>
    </source>
</reference>
<accession>A0A6N6MH98</accession>